<evidence type="ECO:0000313" key="1">
    <source>
        <dbReference type="EMBL" id="KAG4304997.1"/>
    </source>
</evidence>
<sequence length="254" mass="29338">MDIPNGLLASVYNFLLGCGFVKTSKLFIKEIRKKNLFLQEEKKESLIELYYYYIEEKKGEKDPSVQKILPQVKSPKKISKKKKEKLFKEKIEDKRKRSPSSDHGLSVKKIKKHKKDHLKSQAQTEALNTSFAQKEDKIYSNGTEVIDTDKEVTINSKTYNENDSKNVDEIEEQKKGEPFSRIDKSKVEFAGECFKDNSYAMAYKDESGEYGEKANRDLMAVKGKEFRTEKSKKKKGSYHGGRINANISRSFKFA</sequence>
<dbReference type="Proteomes" id="UP000768646">
    <property type="component" value="Unassembled WGS sequence"/>
</dbReference>
<accession>A0ACB7CB86</accession>
<gene>
    <name evidence="1" type="ORF">PORY_001672</name>
</gene>
<evidence type="ECO:0000313" key="2">
    <source>
        <dbReference type="Proteomes" id="UP000768646"/>
    </source>
</evidence>
<organism evidence="1 2">
    <name type="scientific">Pneumocystis oryctolagi</name>
    <dbReference type="NCBI Taxonomy" id="42067"/>
    <lineage>
        <taxon>Eukaryota</taxon>
        <taxon>Fungi</taxon>
        <taxon>Dikarya</taxon>
        <taxon>Ascomycota</taxon>
        <taxon>Taphrinomycotina</taxon>
        <taxon>Pneumocystomycetes</taxon>
        <taxon>Pneumocystaceae</taxon>
        <taxon>Pneumocystis</taxon>
    </lineage>
</organism>
<proteinExistence type="predicted"/>
<keyword evidence="2" id="KW-1185">Reference proteome</keyword>
<name>A0ACB7CB86_9ASCO</name>
<protein>
    <submittedName>
        <fullName evidence="1">Uncharacterized protein</fullName>
    </submittedName>
</protein>
<reference evidence="1 2" key="1">
    <citation type="journal article" date="2021" name="Commun. Biol.">
        <title>Genomic insights into the host specific adaptation of the Pneumocystis genus.</title>
        <authorList>
            <person name="Cisse O.H."/>
            <person name="Ma L."/>
            <person name="Dekker J.P."/>
            <person name="Khil P.P."/>
            <person name="Youn J.-H."/>
            <person name="Brenchley J.M."/>
            <person name="Blair R."/>
            <person name="Pahar B."/>
            <person name="Chabe M."/>
            <person name="Van Rompay K.K.A."/>
            <person name="Keesler R."/>
            <person name="Sukura A."/>
            <person name="Hirsch V."/>
            <person name="Kutty G."/>
            <person name="Liu Y."/>
            <person name="Peng L."/>
            <person name="Chen J."/>
            <person name="Song J."/>
            <person name="Weissenbacher-Lang C."/>
            <person name="Xu J."/>
            <person name="Upham N.S."/>
            <person name="Stajich J.E."/>
            <person name="Cuomo C.A."/>
            <person name="Cushion M.T."/>
            <person name="Kovacs J.A."/>
        </authorList>
    </citation>
    <scope>NUCLEOTIDE SEQUENCE [LARGE SCALE GENOMIC DNA]</scope>
    <source>
        <strain evidence="1 2">RABM</strain>
    </source>
</reference>
<dbReference type="EMBL" id="JABTEG010000005">
    <property type="protein sequence ID" value="KAG4304997.1"/>
    <property type="molecule type" value="Genomic_DNA"/>
</dbReference>
<comment type="caution">
    <text evidence="1">The sequence shown here is derived from an EMBL/GenBank/DDBJ whole genome shotgun (WGS) entry which is preliminary data.</text>
</comment>